<dbReference type="GO" id="GO:0004096">
    <property type="term" value="F:catalase activity"/>
    <property type="evidence" value="ECO:0007669"/>
    <property type="project" value="UniProtKB-EC"/>
</dbReference>
<feature type="non-terminal residue" evidence="2">
    <location>
        <position position="1"/>
    </location>
</feature>
<sequence>VPEDRPIAGGDAPAEGAGPGRGRRGAGADGRALRRDDHAQHLHVPELQFPPAREAAAVLRADRQHRDGRAGPHRTGRRRGERPAQRHPAKGRHEQGRAVLRRHVQRRGAQGPCRARPARRRGVRRQPRQPLEGRLRLQLGEPSPRPAPQLLPGERRPHREAARVPAHHQPGGAADARLPVHPRRRPRPRLRAGVGATDGRGHEEDASHPEPAAGADPGKPSVPGGRLAPPPVPLLDGRLRRDQGDLAGRLAGRLGSARSARRPAGGWPAIRPGRFLGSLYPGLPSPGDPGDGAEVVPEGEGL</sequence>
<dbReference type="EMBL" id="CADCTL010000299">
    <property type="protein sequence ID" value="CAA9284394.1"/>
    <property type="molecule type" value="Genomic_DNA"/>
</dbReference>
<gene>
    <name evidence="2" type="ORF">AVDCRST_MAG04-3994</name>
</gene>
<keyword evidence="2" id="KW-0575">Peroxidase</keyword>
<dbReference type="AlphaFoldDB" id="A0A6J4JQ07"/>
<feature type="compositionally biased region" description="Basic and acidic residues" evidence="1">
    <location>
        <begin position="31"/>
        <end position="44"/>
    </location>
</feature>
<accession>A0A6J4JQ07</accession>
<keyword evidence="2" id="KW-0560">Oxidoreductase</keyword>
<feature type="compositionally biased region" description="Low complexity" evidence="1">
    <location>
        <begin position="246"/>
        <end position="266"/>
    </location>
</feature>
<feature type="compositionally biased region" description="Basic and acidic residues" evidence="1">
    <location>
        <begin position="60"/>
        <end position="70"/>
    </location>
</feature>
<feature type="compositionally biased region" description="Basic and acidic residues" evidence="1">
    <location>
        <begin position="199"/>
        <end position="208"/>
    </location>
</feature>
<feature type="region of interest" description="Disordered" evidence="1">
    <location>
        <begin position="1"/>
        <end position="302"/>
    </location>
</feature>
<feature type="compositionally biased region" description="Basic and acidic residues" evidence="1">
    <location>
        <begin position="153"/>
        <end position="162"/>
    </location>
</feature>
<reference evidence="2" key="1">
    <citation type="submission" date="2020-02" db="EMBL/GenBank/DDBJ databases">
        <authorList>
            <person name="Meier V. D."/>
        </authorList>
    </citation>
    <scope>NUCLEOTIDE SEQUENCE</scope>
    <source>
        <strain evidence="2">AVDCRST_MAG04</strain>
    </source>
</reference>
<dbReference type="EC" id="1.11.1.6" evidence="2"/>
<organism evidence="2">
    <name type="scientific">uncultured Acetobacteraceae bacterium</name>
    <dbReference type="NCBI Taxonomy" id="169975"/>
    <lineage>
        <taxon>Bacteria</taxon>
        <taxon>Pseudomonadati</taxon>
        <taxon>Pseudomonadota</taxon>
        <taxon>Alphaproteobacteria</taxon>
        <taxon>Acetobacterales</taxon>
        <taxon>Acetobacteraceae</taxon>
        <taxon>environmental samples</taxon>
    </lineage>
</organism>
<evidence type="ECO:0000313" key="2">
    <source>
        <dbReference type="EMBL" id="CAA9284394.1"/>
    </source>
</evidence>
<feature type="compositionally biased region" description="Gly residues" evidence="1">
    <location>
        <begin position="17"/>
        <end position="28"/>
    </location>
</feature>
<protein>
    <submittedName>
        <fullName evidence="2">Manganese catalase</fullName>
        <ecNumber evidence="2">1.11.1.6</ecNumber>
    </submittedName>
</protein>
<name>A0A6J4JQ07_9PROT</name>
<evidence type="ECO:0000256" key="1">
    <source>
        <dbReference type="SAM" id="MobiDB-lite"/>
    </source>
</evidence>
<feature type="compositionally biased region" description="Basic residues" evidence="1">
    <location>
        <begin position="180"/>
        <end position="190"/>
    </location>
</feature>
<feature type="compositionally biased region" description="Basic residues" evidence="1">
    <location>
        <begin position="116"/>
        <end position="127"/>
    </location>
</feature>
<feature type="non-terminal residue" evidence="2">
    <location>
        <position position="302"/>
    </location>
</feature>
<feature type="compositionally biased region" description="Basic residues" evidence="1">
    <location>
        <begin position="71"/>
        <end position="90"/>
    </location>
</feature>
<proteinExistence type="predicted"/>